<feature type="coiled-coil region" evidence="1">
    <location>
        <begin position="118"/>
        <end position="205"/>
    </location>
</feature>
<dbReference type="AlphaFoldDB" id="A0A5A7QWY8"/>
<dbReference type="PANTHER" id="PTHR38378:SF3">
    <property type="entry name" value="MYOSIN HEAVY CHAIN-LIKE PROTEIN"/>
    <property type="match status" value="1"/>
</dbReference>
<protein>
    <submittedName>
        <fullName evidence="3">Myosin heavy chain-related</fullName>
    </submittedName>
</protein>
<feature type="region of interest" description="Disordered" evidence="2">
    <location>
        <begin position="54"/>
        <end position="75"/>
    </location>
</feature>
<proteinExistence type="predicted"/>
<keyword evidence="4" id="KW-1185">Reference proteome</keyword>
<feature type="region of interest" description="Disordered" evidence="2">
    <location>
        <begin position="254"/>
        <end position="274"/>
    </location>
</feature>
<dbReference type="OrthoDB" id="1897593at2759"/>
<reference evidence="4" key="1">
    <citation type="journal article" date="2019" name="Curr. Biol.">
        <title>Genome Sequence of Striga asiatica Provides Insight into the Evolution of Plant Parasitism.</title>
        <authorList>
            <person name="Yoshida S."/>
            <person name="Kim S."/>
            <person name="Wafula E.K."/>
            <person name="Tanskanen J."/>
            <person name="Kim Y.M."/>
            <person name="Honaas L."/>
            <person name="Yang Z."/>
            <person name="Spallek T."/>
            <person name="Conn C.E."/>
            <person name="Ichihashi Y."/>
            <person name="Cheong K."/>
            <person name="Cui S."/>
            <person name="Der J.P."/>
            <person name="Gundlach H."/>
            <person name="Jiao Y."/>
            <person name="Hori C."/>
            <person name="Ishida J.K."/>
            <person name="Kasahara H."/>
            <person name="Kiba T."/>
            <person name="Kim M.S."/>
            <person name="Koo N."/>
            <person name="Laohavisit A."/>
            <person name="Lee Y.H."/>
            <person name="Lumba S."/>
            <person name="McCourt P."/>
            <person name="Mortimer J.C."/>
            <person name="Mutuku J.M."/>
            <person name="Nomura T."/>
            <person name="Sasaki-Sekimoto Y."/>
            <person name="Seto Y."/>
            <person name="Wang Y."/>
            <person name="Wakatake T."/>
            <person name="Sakakibara H."/>
            <person name="Demura T."/>
            <person name="Yamaguchi S."/>
            <person name="Yoneyama K."/>
            <person name="Manabe R.I."/>
            <person name="Nelson D.C."/>
            <person name="Schulman A.H."/>
            <person name="Timko M.P."/>
            <person name="dePamphilis C.W."/>
            <person name="Choi D."/>
            <person name="Shirasu K."/>
        </authorList>
    </citation>
    <scope>NUCLEOTIDE SEQUENCE [LARGE SCALE GENOMIC DNA]</scope>
    <source>
        <strain evidence="4">cv. UVA1</strain>
    </source>
</reference>
<sequence>MFLGVAANTKLLLKLVEDHRDACWKEKNDGRRMLRVATMMTILDNIRGRIQKCQSLGRKGTTGPDPSPTESPDEEKARLKRELASSLAARKSLQAMCSSLGKEKEIMAAELSRKTQELTGMEELIGDLRAQNEALLERARFCAIEHGEGEKSGGGRVRELEERNRVLSDELLKSLDAYRTMKRKFRAAHEENESVRATLDEIRRKIVGSLGRIKGFKEGDDDSEVDVREEISELEGMFECFRMMVEKHEVKQGDCGVVEPKGGNISARRPSVVA</sequence>
<comment type="caution">
    <text evidence="3">The sequence shown here is derived from an EMBL/GenBank/DDBJ whole genome shotgun (WGS) entry which is preliminary data.</text>
</comment>
<keyword evidence="1" id="KW-0175">Coiled coil</keyword>
<name>A0A5A7QWY8_STRAF</name>
<evidence type="ECO:0000256" key="2">
    <source>
        <dbReference type="SAM" id="MobiDB-lite"/>
    </source>
</evidence>
<organism evidence="3 4">
    <name type="scientific">Striga asiatica</name>
    <name type="common">Asiatic witchweed</name>
    <name type="synonym">Buchnera asiatica</name>
    <dbReference type="NCBI Taxonomy" id="4170"/>
    <lineage>
        <taxon>Eukaryota</taxon>
        <taxon>Viridiplantae</taxon>
        <taxon>Streptophyta</taxon>
        <taxon>Embryophyta</taxon>
        <taxon>Tracheophyta</taxon>
        <taxon>Spermatophyta</taxon>
        <taxon>Magnoliopsida</taxon>
        <taxon>eudicotyledons</taxon>
        <taxon>Gunneridae</taxon>
        <taxon>Pentapetalae</taxon>
        <taxon>asterids</taxon>
        <taxon>lamiids</taxon>
        <taxon>Lamiales</taxon>
        <taxon>Orobanchaceae</taxon>
        <taxon>Buchnereae</taxon>
        <taxon>Striga</taxon>
    </lineage>
</organism>
<dbReference type="EMBL" id="BKCP01008404">
    <property type="protein sequence ID" value="GER48907.1"/>
    <property type="molecule type" value="Genomic_DNA"/>
</dbReference>
<feature type="compositionally biased region" description="Low complexity" evidence="2">
    <location>
        <begin position="61"/>
        <end position="70"/>
    </location>
</feature>
<evidence type="ECO:0000256" key="1">
    <source>
        <dbReference type="SAM" id="Coils"/>
    </source>
</evidence>
<evidence type="ECO:0000313" key="3">
    <source>
        <dbReference type="EMBL" id="GER48907.1"/>
    </source>
</evidence>
<accession>A0A5A7QWY8</accession>
<dbReference type="Proteomes" id="UP000325081">
    <property type="component" value="Unassembled WGS sequence"/>
</dbReference>
<evidence type="ECO:0000313" key="4">
    <source>
        <dbReference type="Proteomes" id="UP000325081"/>
    </source>
</evidence>
<dbReference type="PANTHER" id="PTHR38378">
    <property type="entry name" value="MYOSIN HEAVY CHAIN-LIKE PROTEIN"/>
    <property type="match status" value="1"/>
</dbReference>
<gene>
    <name evidence="3" type="ORF">STAS_26109</name>
</gene>